<evidence type="ECO:0000313" key="2">
    <source>
        <dbReference type="Proteomes" id="UP001163603"/>
    </source>
</evidence>
<name>A0ACC0YHV6_9ROSI</name>
<gene>
    <name evidence="1" type="ORF">Pint_25643</name>
</gene>
<reference evidence="2" key="1">
    <citation type="journal article" date="2023" name="G3 (Bethesda)">
        <title>Genome assembly and association tests identify interacting loci associated with vigor, precocity, and sex in interspecific pistachio rootstocks.</title>
        <authorList>
            <person name="Palmer W."/>
            <person name="Jacygrad E."/>
            <person name="Sagayaradj S."/>
            <person name="Cavanaugh K."/>
            <person name="Han R."/>
            <person name="Bertier L."/>
            <person name="Beede B."/>
            <person name="Kafkas S."/>
            <person name="Golino D."/>
            <person name="Preece J."/>
            <person name="Michelmore R."/>
        </authorList>
    </citation>
    <scope>NUCLEOTIDE SEQUENCE [LARGE SCALE GENOMIC DNA]</scope>
</reference>
<organism evidence="1 2">
    <name type="scientific">Pistacia integerrima</name>
    <dbReference type="NCBI Taxonomy" id="434235"/>
    <lineage>
        <taxon>Eukaryota</taxon>
        <taxon>Viridiplantae</taxon>
        <taxon>Streptophyta</taxon>
        <taxon>Embryophyta</taxon>
        <taxon>Tracheophyta</taxon>
        <taxon>Spermatophyta</taxon>
        <taxon>Magnoliopsida</taxon>
        <taxon>eudicotyledons</taxon>
        <taxon>Gunneridae</taxon>
        <taxon>Pentapetalae</taxon>
        <taxon>rosids</taxon>
        <taxon>malvids</taxon>
        <taxon>Sapindales</taxon>
        <taxon>Anacardiaceae</taxon>
        <taxon>Pistacia</taxon>
    </lineage>
</organism>
<protein>
    <submittedName>
        <fullName evidence="1">Uncharacterized protein</fullName>
    </submittedName>
</protein>
<sequence>MKTKKGVKQKSGLIRKGLRKEVKLWVSSGSKKDGAGGKISANFDEIEALRMMNSLSVGKIEINLTNGQSETSHLNLESVESLYGRDASNRAQVLQLARNSISKPRSPPSRCEGPSNGMVHSIVTGFERGQPLIVDDGRVPATAAGEAMVVGSK</sequence>
<evidence type="ECO:0000313" key="1">
    <source>
        <dbReference type="EMBL" id="KAJ0035912.1"/>
    </source>
</evidence>
<dbReference type="EMBL" id="CM047742">
    <property type="protein sequence ID" value="KAJ0035912.1"/>
    <property type="molecule type" value="Genomic_DNA"/>
</dbReference>
<keyword evidence="2" id="KW-1185">Reference proteome</keyword>
<comment type="caution">
    <text evidence="1">The sequence shown here is derived from an EMBL/GenBank/DDBJ whole genome shotgun (WGS) entry which is preliminary data.</text>
</comment>
<dbReference type="Proteomes" id="UP001163603">
    <property type="component" value="Chromosome 7"/>
</dbReference>
<accession>A0ACC0YHV6</accession>
<proteinExistence type="predicted"/>